<feature type="transmembrane region" description="Helical" evidence="14">
    <location>
        <begin position="21"/>
        <end position="43"/>
    </location>
</feature>
<evidence type="ECO:0000313" key="17">
    <source>
        <dbReference type="Proteomes" id="UP000544122"/>
    </source>
</evidence>
<feature type="transmembrane region" description="Helical" evidence="14">
    <location>
        <begin position="274"/>
        <end position="296"/>
    </location>
</feature>
<feature type="transmembrane region" description="Helical" evidence="14">
    <location>
        <begin position="169"/>
        <end position="192"/>
    </location>
</feature>
<keyword evidence="4" id="KW-1003">Cell membrane</keyword>
<evidence type="ECO:0000256" key="4">
    <source>
        <dbReference type="ARBA" id="ARBA00022475"/>
    </source>
</evidence>
<dbReference type="GO" id="GO:0005524">
    <property type="term" value="F:ATP binding"/>
    <property type="evidence" value="ECO:0007669"/>
    <property type="project" value="UniProtKB-KW"/>
</dbReference>
<dbReference type="SUPFAM" id="SSF55874">
    <property type="entry name" value="ATPase domain of HSP90 chaperone/DNA topoisomerase II/histidine kinase"/>
    <property type="match status" value="1"/>
</dbReference>
<dbReference type="Pfam" id="PF05231">
    <property type="entry name" value="MASE1"/>
    <property type="match status" value="1"/>
</dbReference>
<dbReference type="InterPro" id="IPR003661">
    <property type="entry name" value="HisK_dim/P_dom"/>
</dbReference>
<evidence type="ECO:0000256" key="13">
    <source>
        <dbReference type="ARBA" id="ARBA00023136"/>
    </source>
</evidence>
<comment type="catalytic activity">
    <reaction evidence="1">
        <text>ATP + protein L-histidine = ADP + protein N-phospho-L-histidine.</text>
        <dbReference type="EC" id="2.7.13.3"/>
    </reaction>
</comment>
<keyword evidence="10" id="KW-0067">ATP-binding</keyword>
<evidence type="ECO:0000256" key="7">
    <source>
        <dbReference type="ARBA" id="ARBA00022692"/>
    </source>
</evidence>
<keyword evidence="12" id="KW-0902">Two-component regulatory system</keyword>
<protein>
    <recommendedName>
        <fullName evidence="3">histidine kinase</fullName>
        <ecNumber evidence="3">2.7.13.3</ecNumber>
    </recommendedName>
</protein>
<dbReference type="EC" id="2.7.13.3" evidence="3"/>
<dbReference type="PROSITE" id="PS50109">
    <property type="entry name" value="HIS_KIN"/>
    <property type="match status" value="1"/>
</dbReference>
<dbReference type="InterPro" id="IPR036097">
    <property type="entry name" value="HisK_dim/P_sf"/>
</dbReference>
<dbReference type="RefSeq" id="WP_171579955.1">
    <property type="nucleotide sequence ID" value="NZ_JAAVLX010000004.1"/>
</dbReference>
<keyword evidence="6" id="KW-0808">Transferase</keyword>
<evidence type="ECO:0000256" key="11">
    <source>
        <dbReference type="ARBA" id="ARBA00022989"/>
    </source>
</evidence>
<dbReference type="PANTHER" id="PTHR43065:SF10">
    <property type="entry name" value="PEROXIDE STRESS-ACTIVATED HISTIDINE KINASE MAK3"/>
    <property type="match status" value="1"/>
</dbReference>
<evidence type="ECO:0000256" key="6">
    <source>
        <dbReference type="ARBA" id="ARBA00022679"/>
    </source>
</evidence>
<dbReference type="InterPro" id="IPR007895">
    <property type="entry name" value="MASE1"/>
</dbReference>
<feature type="transmembrane region" description="Helical" evidence="14">
    <location>
        <begin position="99"/>
        <end position="121"/>
    </location>
</feature>
<dbReference type="GO" id="GO:0005886">
    <property type="term" value="C:plasma membrane"/>
    <property type="evidence" value="ECO:0007669"/>
    <property type="project" value="UniProtKB-SubCell"/>
</dbReference>
<feature type="transmembrane region" description="Helical" evidence="14">
    <location>
        <begin position="204"/>
        <end position="222"/>
    </location>
</feature>
<dbReference type="CDD" id="cd00082">
    <property type="entry name" value="HisKA"/>
    <property type="match status" value="1"/>
</dbReference>
<dbReference type="GO" id="GO:0000155">
    <property type="term" value="F:phosphorelay sensor kinase activity"/>
    <property type="evidence" value="ECO:0007669"/>
    <property type="project" value="InterPro"/>
</dbReference>
<accession>A0A7Y4LW25</accession>
<evidence type="ECO:0000256" key="1">
    <source>
        <dbReference type="ARBA" id="ARBA00000085"/>
    </source>
</evidence>
<dbReference type="SMART" id="SM00387">
    <property type="entry name" value="HATPase_c"/>
    <property type="match status" value="1"/>
</dbReference>
<keyword evidence="9" id="KW-0418">Kinase</keyword>
<keyword evidence="11 14" id="KW-1133">Transmembrane helix</keyword>
<dbReference type="AlphaFoldDB" id="A0A7Y4LW25"/>
<dbReference type="EMBL" id="JAAVLX010000004">
    <property type="protein sequence ID" value="NOJ40709.1"/>
    <property type="molecule type" value="Genomic_DNA"/>
</dbReference>
<dbReference type="Proteomes" id="UP000544122">
    <property type="component" value="Unassembled WGS sequence"/>
</dbReference>
<dbReference type="Pfam" id="PF02518">
    <property type="entry name" value="HATPase_c"/>
    <property type="match status" value="1"/>
</dbReference>
<keyword evidence="13 14" id="KW-0472">Membrane</keyword>
<dbReference type="PRINTS" id="PR00344">
    <property type="entry name" value="BCTRLSENSOR"/>
</dbReference>
<feature type="transmembrane region" description="Helical" evidence="14">
    <location>
        <begin position="229"/>
        <end position="262"/>
    </location>
</feature>
<comment type="caution">
    <text evidence="16">The sequence shown here is derived from an EMBL/GenBank/DDBJ whole genome shotgun (WGS) entry which is preliminary data.</text>
</comment>
<gene>
    <name evidence="16" type="ORF">HCN58_14055</name>
</gene>
<evidence type="ECO:0000256" key="10">
    <source>
        <dbReference type="ARBA" id="ARBA00022840"/>
    </source>
</evidence>
<keyword evidence="7 14" id="KW-0812">Transmembrane</keyword>
<evidence type="ECO:0000256" key="8">
    <source>
        <dbReference type="ARBA" id="ARBA00022741"/>
    </source>
</evidence>
<dbReference type="InterPro" id="IPR003594">
    <property type="entry name" value="HATPase_dom"/>
</dbReference>
<evidence type="ECO:0000256" key="9">
    <source>
        <dbReference type="ARBA" id="ARBA00022777"/>
    </source>
</evidence>
<keyword evidence="17" id="KW-1185">Reference proteome</keyword>
<evidence type="ECO:0000256" key="14">
    <source>
        <dbReference type="SAM" id="Phobius"/>
    </source>
</evidence>
<sequence length="548" mass="58760">MMRQPGFEIMGSGRPLVLRMSRWYLAIGLGYLGSYVLLDWISYVHPFATFGITPWNPQTGLSFALILLFGGPYLPWLFAAPLIADLIVRDLPLPPSAELLIVAITGLGYGSAALLLLHRRFDFDRSLSSRSSLLWLMTMAAVSIALVSVGHALVLVMHGIIAPHDFAQVSLRAFIGDLIGVIVFTPFTLIVFTRRSFPMVSWEAAAILLLVLVGLWGVFGFTEALRFQLFYMFFVPVVWIAVRFGLEGVTLGLAVIQIGLIAAIELSHESATDVVAYQALMTILSATGLAIGVLVSEQRRTQHQLRIHQDALHRAWRLATMGEFAAAVAHEINQPLTAIGNYVRLVKRAVEKTPPDTVAAATASTEAIVQVDRAGAVVNRLRDFIRLGRIETSAVSVTTLVAEAVAVFGPELERRGIGCQTSVGRDVPPVLADGLQIEQVILNLVRNAAEALAGAGRYDGKIAIEGVTGPNGKVTIRVSDNGPGIDPDLGDDAIAAFATTKPDGLGLGLSLSRSVIEAHGGQLRIESTKHGTTALFTLPAVHSSDSGA</sequence>
<comment type="subcellular location">
    <subcellularLocation>
        <location evidence="2">Cell membrane</location>
        <topology evidence="2">Multi-pass membrane protein</topology>
    </subcellularLocation>
</comment>
<keyword evidence="8" id="KW-0547">Nucleotide-binding</keyword>
<proteinExistence type="predicted"/>
<feature type="transmembrane region" description="Helical" evidence="14">
    <location>
        <begin position="133"/>
        <end position="157"/>
    </location>
</feature>
<evidence type="ECO:0000313" key="16">
    <source>
        <dbReference type="EMBL" id="NOJ40709.1"/>
    </source>
</evidence>
<keyword evidence="5" id="KW-0597">Phosphoprotein</keyword>
<name>A0A7Y4LW25_9BRAD</name>
<evidence type="ECO:0000256" key="12">
    <source>
        <dbReference type="ARBA" id="ARBA00023012"/>
    </source>
</evidence>
<dbReference type="InterPro" id="IPR036890">
    <property type="entry name" value="HATPase_C_sf"/>
</dbReference>
<feature type="transmembrane region" description="Helical" evidence="14">
    <location>
        <begin position="63"/>
        <end position="87"/>
    </location>
</feature>
<evidence type="ECO:0000259" key="15">
    <source>
        <dbReference type="PROSITE" id="PS50109"/>
    </source>
</evidence>
<dbReference type="InterPro" id="IPR004358">
    <property type="entry name" value="Sig_transdc_His_kin-like_C"/>
</dbReference>
<dbReference type="Pfam" id="PF00512">
    <property type="entry name" value="HisKA"/>
    <property type="match status" value="1"/>
</dbReference>
<dbReference type="SUPFAM" id="SSF47384">
    <property type="entry name" value="Homodimeric domain of signal transducing histidine kinase"/>
    <property type="match status" value="1"/>
</dbReference>
<evidence type="ECO:0000256" key="5">
    <source>
        <dbReference type="ARBA" id="ARBA00022553"/>
    </source>
</evidence>
<organism evidence="16 17">
    <name type="scientific">Bradyrhizobium australiense</name>
    <dbReference type="NCBI Taxonomy" id="2721161"/>
    <lineage>
        <taxon>Bacteria</taxon>
        <taxon>Pseudomonadati</taxon>
        <taxon>Pseudomonadota</taxon>
        <taxon>Alphaproteobacteria</taxon>
        <taxon>Hyphomicrobiales</taxon>
        <taxon>Nitrobacteraceae</taxon>
        <taxon>Bradyrhizobium</taxon>
    </lineage>
</organism>
<dbReference type="InterPro" id="IPR005467">
    <property type="entry name" value="His_kinase_dom"/>
</dbReference>
<dbReference type="SMART" id="SM00388">
    <property type="entry name" value="HisKA"/>
    <property type="match status" value="1"/>
</dbReference>
<dbReference type="Gene3D" id="3.30.565.10">
    <property type="entry name" value="Histidine kinase-like ATPase, C-terminal domain"/>
    <property type="match status" value="1"/>
</dbReference>
<evidence type="ECO:0000256" key="3">
    <source>
        <dbReference type="ARBA" id="ARBA00012438"/>
    </source>
</evidence>
<dbReference type="PANTHER" id="PTHR43065">
    <property type="entry name" value="SENSOR HISTIDINE KINASE"/>
    <property type="match status" value="1"/>
</dbReference>
<reference evidence="16 17" key="1">
    <citation type="submission" date="2020-03" db="EMBL/GenBank/DDBJ databases">
        <title>Bradyrhizobium diversity isolated from nodules of Indigofera sp.</title>
        <authorList>
            <person name="Klepa M."/>
            <person name="Helene L."/>
            <person name="Hungria M."/>
        </authorList>
    </citation>
    <scope>NUCLEOTIDE SEQUENCE [LARGE SCALE GENOMIC DNA]</scope>
    <source>
        <strain evidence="16 17">WSM 1791</strain>
    </source>
</reference>
<dbReference type="Gene3D" id="1.10.287.130">
    <property type="match status" value="1"/>
</dbReference>
<feature type="domain" description="Histidine kinase" evidence="15">
    <location>
        <begin position="327"/>
        <end position="542"/>
    </location>
</feature>
<evidence type="ECO:0000256" key="2">
    <source>
        <dbReference type="ARBA" id="ARBA00004651"/>
    </source>
</evidence>